<organism evidence="1 2">
    <name type="scientific">Methylobacterium oryzihabitans</name>
    <dbReference type="NCBI Taxonomy" id="2499852"/>
    <lineage>
        <taxon>Bacteria</taxon>
        <taxon>Pseudomonadati</taxon>
        <taxon>Pseudomonadota</taxon>
        <taxon>Alphaproteobacteria</taxon>
        <taxon>Hyphomicrobiales</taxon>
        <taxon>Methylobacteriaceae</taxon>
        <taxon>Methylobacterium</taxon>
    </lineage>
</organism>
<dbReference type="AlphaFoldDB" id="A0A3S2XM80"/>
<dbReference type="Proteomes" id="UP000286997">
    <property type="component" value="Unassembled WGS sequence"/>
</dbReference>
<dbReference type="OrthoDB" id="7915804at2"/>
<accession>A0A3S2XM80</accession>
<dbReference type="EMBL" id="SACP01000010">
    <property type="protein sequence ID" value="RVU18206.1"/>
    <property type="molecule type" value="Genomic_DNA"/>
</dbReference>
<keyword evidence="2" id="KW-1185">Reference proteome</keyword>
<protein>
    <submittedName>
        <fullName evidence="1">Uncharacterized protein</fullName>
    </submittedName>
</protein>
<sequence>MLSLVVAPALAAGEHGHDHAKGPNGGTIADAGRYHLELVARGPAIEIFVTGEDAAAPVPSEGFKGTLIVIVDGKPARIALAPAGANRLAGTAAAPLPAKPKGAVQLIGPDGATANGKFN</sequence>
<gene>
    <name evidence="1" type="ORF">EOE48_12225</name>
</gene>
<reference evidence="1 2" key="1">
    <citation type="submission" date="2019-01" db="EMBL/GenBank/DDBJ databases">
        <authorList>
            <person name="Chen W.-M."/>
        </authorList>
    </citation>
    <scope>NUCLEOTIDE SEQUENCE [LARGE SCALE GENOMIC DNA]</scope>
    <source>
        <strain evidence="1 2">TER-1</strain>
    </source>
</reference>
<name>A0A3S2XM80_9HYPH</name>
<comment type="caution">
    <text evidence="1">The sequence shown here is derived from an EMBL/GenBank/DDBJ whole genome shotgun (WGS) entry which is preliminary data.</text>
</comment>
<evidence type="ECO:0000313" key="1">
    <source>
        <dbReference type="EMBL" id="RVU18206.1"/>
    </source>
</evidence>
<proteinExistence type="predicted"/>
<evidence type="ECO:0000313" key="2">
    <source>
        <dbReference type="Proteomes" id="UP000286997"/>
    </source>
</evidence>